<organism evidence="1 2">
    <name type="scientific">Vitis vinifera</name>
    <name type="common">Grape</name>
    <dbReference type="NCBI Taxonomy" id="29760"/>
    <lineage>
        <taxon>Eukaryota</taxon>
        <taxon>Viridiplantae</taxon>
        <taxon>Streptophyta</taxon>
        <taxon>Embryophyta</taxon>
        <taxon>Tracheophyta</taxon>
        <taxon>Spermatophyta</taxon>
        <taxon>Magnoliopsida</taxon>
        <taxon>eudicotyledons</taxon>
        <taxon>Gunneridae</taxon>
        <taxon>Pentapetalae</taxon>
        <taxon>rosids</taxon>
        <taxon>Vitales</taxon>
        <taxon>Vitaceae</taxon>
        <taxon>Viteae</taxon>
        <taxon>Vitis</taxon>
    </lineage>
</organism>
<dbReference type="AlphaFoldDB" id="A0A438HHM9"/>
<sequence>MRSRSERWRMGQTLRGILSREGSSLTFLIHLTQISSLRTCMEELALVHDTRFYSMEERIDQYQIGFTSRFEHFQQRFERIEERMDQ</sequence>
<evidence type="ECO:0000313" key="2">
    <source>
        <dbReference type="Proteomes" id="UP000288805"/>
    </source>
</evidence>
<name>A0A438HHM9_VITVI</name>
<dbReference type="EMBL" id="QGNW01000221">
    <property type="protein sequence ID" value="RVW83986.1"/>
    <property type="molecule type" value="Genomic_DNA"/>
</dbReference>
<protein>
    <submittedName>
        <fullName evidence="1">Uncharacterized protein</fullName>
    </submittedName>
</protein>
<evidence type="ECO:0000313" key="1">
    <source>
        <dbReference type="EMBL" id="RVW83986.1"/>
    </source>
</evidence>
<dbReference type="Proteomes" id="UP000288805">
    <property type="component" value="Unassembled WGS sequence"/>
</dbReference>
<gene>
    <name evidence="1" type="ORF">CK203_047347</name>
</gene>
<reference evidence="1 2" key="1">
    <citation type="journal article" date="2018" name="PLoS Genet.">
        <title>Population sequencing reveals clonal diversity and ancestral inbreeding in the grapevine cultivar Chardonnay.</title>
        <authorList>
            <person name="Roach M.J."/>
            <person name="Johnson D.L."/>
            <person name="Bohlmann J."/>
            <person name="van Vuuren H.J."/>
            <person name="Jones S.J."/>
            <person name="Pretorius I.S."/>
            <person name="Schmidt S.A."/>
            <person name="Borneman A.R."/>
        </authorList>
    </citation>
    <scope>NUCLEOTIDE SEQUENCE [LARGE SCALE GENOMIC DNA]</scope>
    <source>
        <strain evidence="2">cv. Chardonnay</strain>
        <tissue evidence="1">Leaf</tissue>
    </source>
</reference>
<comment type="caution">
    <text evidence="1">The sequence shown here is derived from an EMBL/GenBank/DDBJ whole genome shotgun (WGS) entry which is preliminary data.</text>
</comment>
<proteinExistence type="predicted"/>
<accession>A0A438HHM9</accession>